<evidence type="ECO:0000313" key="2">
    <source>
        <dbReference type="Proteomes" id="UP001162501"/>
    </source>
</evidence>
<reference evidence="1" key="1">
    <citation type="submission" date="2023-05" db="EMBL/GenBank/DDBJ databases">
        <authorList>
            <consortium name="ELIXIR-Norway"/>
        </authorList>
    </citation>
    <scope>NUCLEOTIDE SEQUENCE</scope>
</reference>
<dbReference type="Proteomes" id="UP001162501">
    <property type="component" value="Chromosome 26"/>
</dbReference>
<dbReference type="EMBL" id="OX596110">
    <property type="protein sequence ID" value="CAN0317157.1"/>
    <property type="molecule type" value="Genomic_DNA"/>
</dbReference>
<name>A0AC59Z8T2_RANTA</name>
<sequence length="73" mass="8660">MFASIWYAKKLGRRFVHNARKAKSEKPLLNRFPRAVFLEPYCEDHICKNDKLLTSTCTEAVKYRLWMKLSGPR</sequence>
<organism evidence="1 2">
    <name type="scientific">Rangifer tarandus platyrhynchus</name>
    <name type="common">Svalbard reindeer</name>
    <dbReference type="NCBI Taxonomy" id="3082113"/>
    <lineage>
        <taxon>Eukaryota</taxon>
        <taxon>Metazoa</taxon>
        <taxon>Chordata</taxon>
        <taxon>Craniata</taxon>
        <taxon>Vertebrata</taxon>
        <taxon>Euteleostomi</taxon>
        <taxon>Mammalia</taxon>
        <taxon>Eutheria</taxon>
        <taxon>Laurasiatheria</taxon>
        <taxon>Artiodactyla</taxon>
        <taxon>Ruminantia</taxon>
        <taxon>Pecora</taxon>
        <taxon>Cervidae</taxon>
        <taxon>Odocoileinae</taxon>
        <taxon>Rangifer</taxon>
    </lineage>
</organism>
<reference evidence="1" key="2">
    <citation type="submission" date="2025-03" db="EMBL/GenBank/DDBJ databases">
        <authorList>
            <consortium name="ELIXIR-Norway"/>
            <consortium name="Elixir Norway"/>
        </authorList>
    </citation>
    <scope>NUCLEOTIDE SEQUENCE</scope>
</reference>
<gene>
    <name evidence="1" type="ORF">MRATA1EN22A_LOCUS15510</name>
</gene>
<evidence type="ECO:0000313" key="1">
    <source>
        <dbReference type="EMBL" id="CAN0317157.1"/>
    </source>
</evidence>
<proteinExistence type="predicted"/>
<accession>A0AC59Z8T2</accession>
<protein>
    <submittedName>
        <fullName evidence="1">Uncharacterized protein</fullName>
    </submittedName>
</protein>